<dbReference type="OrthoDB" id="10526391at2759"/>
<evidence type="ECO:0000256" key="1">
    <source>
        <dbReference type="SAM" id="MobiDB-lite"/>
    </source>
</evidence>
<name>A0A2G5I7H7_CERBT</name>
<organism evidence="2 3">
    <name type="scientific">Cercospora beticola</name>
    <name type="common">Sugarbeet leaf spot fungus</name>
    <dbReference type="NCBI Taxonomy" id="122368"/>
    <lineage>
        <taxon>Eukaryota</taxon>
        <taxon>Fungi</taxon>
        <taxon>Dikarya</taxon>
        <taxon>Ascomycota</taxon>
        <taxon>Pezizomycotina</taxon>
        <taxon>Dothideomycetes</taxon>
        <taxon>Dothideomycetidae</taxon>
        <taxon>Mycosphaerellales</taxon>
        <taxon>Mycosphaerellaceae</taxon>
        <taxon>Cercospora</taxon>
    </lineage>
</organism>
<sequence>MSSRPSGSRRALVRCGATQVSGAAEARSPSTREVQQCRAHKHASQPPFPPSSHFYFAHHIAAFSLSPTNHKPSAIVNVYHHRHSIAFQHYRRFRYPRPVINMRYSIVASAFGLFSVAVAEATVTITQVSTVFPSNCEASPTGATNPPGYGESTTVTVESTSVVQSTATVQTSGSTEVSPAGTSGTGVPTAPGPVTSETASTTEGAPAPSTTPGSTESGPESTTLATSASESASNTGSQSSTAPSAAASTNAPPAATGAADMKKPSVVGLAAIMAALVYL</sequence>
<feature type="compositionally biased region" description="Low complexity" evidence="1">
    <location>
        <begin position="221"/>
        <end position="259"/>
    </location>
</feature>
<reference evidence="2 3" key="1">
    <citation type="submission" date="2015-10" db="EMBL/GenBank/DDBJ databases">
        <title>The cercosporin biosynthetic gene cluster was horizontally transferred to several fungal lineages and shown to be expanded in Cercospora beticola based on microsynteny with recipient genomes.</title>
        <authorList>
            <person name="De Jonge R."/>
            <person name="Ebert M.K."/>
            <person name="Suttle J.C."/>
            <person name="Jurick Ii W.M."/>
            <person name="Secor G.A."/>
            <person name="Thomma B.P."/>
            <person name="Van De Peer Y."/>
            <person name="Bolton M.D."/>
        </authorList>
    </citation>
    <scope>NUCLEOTIDE SEQUENCE [LARGE SCALE GENOMIC DNA]</scope>
    <source>
        <strain evidence="2 3">09-40</strain>
    </source>
</reference>
<dbReference type="AlphaFoldDB" id="A0A2G5I7H7"/>
<accession>A0A2G5I7H7</accession>
<dbReference type="EMBL" id="LKMD01000100">
    <property type="protein sequence ID" value="PIB00474.1"/>
    <property type="molecule type" value="Genomic_DNA"/>
</dbReference>
<evidence type="ECO:0000313" key="3">
    <source>
        <dbReference type="Proteomes" id="UP000230605"/>
    </source>
</evidence>
<feature type="compositionally biased region" description="Polar residues" evidence="1">
    <location>
        <begin position="195"/>
        <end position="220"/>
    </location>
</feature>
<protein>
    <submittedName>
        <fullName evidence="2">Uncharacterized protein</fullName>
    </submittedName>
</protein>
<feature type="region of interest" description="Disordered" evidence="1">
    <location>
        <begin position="134"/>
        <end position="153"/>
    </location>
</feature>
<evidence type="ECO:0000313" key="2">
    <source>
        <dbReference type="EMBL" id="PIB00474.1"/>
    </source>
</evidence>
<feature type="region of interest" description="Disordered" evidence="1">
    <location>
        <begin position="160"/>
        <end position="260"/>
    </location>
</feature>
<feature type="compositionally biased region" description="Low complexity" evidence="1">
    <location>
        <begin position="160"/>
        <end position="175"/>
    </location>
</feature>
<feature type="compositionally biased region" description="Polar residues" evidence="1">
    <location>
        <begin position="176"/>
        <end position="186"/>
    </location>
</feature>
<gene>
    <name evidence="2" type="ORF">CB0940_00423</name>
</gene>
<dbReference type="Proteomes" id="UP000230605">
    <property type="component" value="Chromosome 1"/>
</dbReference>
<proteinExistence type="predicted"/>
<feature type="compositionally biased region" description="Polar residues" evidence="1">
    <location>
        <begin position="134"/>
        <end position="144"/>
    </location>
</feature>
<comment type="caution">
    <text evidence="2">The sequence shown here is derived from an EMBL/GenBank/DDBJ whole genome shotgun (WGS) entry which is preliminary data.</text>
</comment>